<evidence type="ECO:0000256" key="4">
    <source>
        <dbReference type="ARBA" id="ARBA00022692"/>
    </source>
</evidence>
<gene>
    <name evidence="9" type="ORF">GH975_09630</name>
</gene>
<reference evidence="9 10" key="1">
    <citation type="submission" date="2019-11" db="EMBL/GenBank/DDBJ databases">
        <authorList>
            <person name="Khan S.A."/>
            <person name="Jeon C.O."/>
            <person name="Chun B.H."/>
        </authorList>
    </citation>
    <scope>NUCLEOTIDE SEQUENCE [LARGE SCALE GENOMIC DNA]</scope>
    <source>
        <strain evidence="9 10">IMCC 1097</strain>
    </source>
</reference>
<dbReference type="InterPro" id="IPR005017">
    <property type="entry name" value="OMPP1/FadL/TodX"/>
</dbReference>
<evidence type="ECO:0000256" key="2">
    <source>
        <dbReference type="ARBA" id="ARBA00008163"/>
    </source>
</evidence>
<sequence length="414" mass="43437">MRKRILAVAFAAITSASGAQAAGFYLKEQSVVGQGRAFAGSVAGTDGASSAYFNPAGAVGERNQIEFGVHIISPMAKVTDTGSNLAADTVNHTTNTQTPYSAKPVPNFHMTHQLSDDSAVALSVGAPFGFGNKYDSNFSGRLSNIEADLSVIELSGSYAKKVSNKTTISGGIVFQDLTVSQLQGASSNVAVNAKLKGESTDFGYVVGIKHELNDSTTIGASYRSQVTHVAKGTFGVVGGTQVNVEAPFQLPDIFALGVAHSVSDKTRAYADVTWYGWSAYKSSTIAVTADNTPLQAGTATAIGLPKTIQNNYSDTISFAIGAEHDYNDGYTLRAGLHLDPTPTNDQDRTLATPDGDRTWLSVGGSKVVNENLSLDAALTYILVEDGIVNQTAINTRAKAEGNVGILSLGLRYKF</sequence>
<dbReference type="GO" id="GO:0015483">
    <property type="term" value="F:long-chain fatty acid transporting porin activity"/>
    <property type="evidence" value="ECO:0007669"/>
    <property type="project" value="TreeGrafter"/>
</dbReference>
<evidence type="ECO:0000256" key="6">
    <source>
        <dbReference type="ARBA" id="ARBA00023136"/>
    </source>
</evidence>
<dbReference type="KEGG" id="llp:GH975_09630"/>
<protein>
    <recommendedName>
        <fullName evidence="11">Long-chain fatty acid transport protein</fullName>
    </recommendedName>
</protein>
<evidence type="ECO:0000313" key="9">
    <source>
        <dbReference type="EMBL" id="QGG80814.1"/>
    </source>
</evidence>
<dbReference type="PANTHER" id="PTHR35093">
    <property type="entry name" value="OUTER MEMBRANE PROTEIN NMB0088-RELATED"/>
    <property type="match status" value="1"/>
</dbReference>
<dbReference type="PANTHER" id="PTHR35093:SF8">
    <property type="entry name" value="OUTER MEMBRANE PROTEIN NMB0088-RELATED"/>
    <property type="match status" value="1"/>
</dbReference>
<evidence type="ECO:0000313" key="10">
    <source>
        <dbReference type="Proteomes" id="UP000388235"/>
    </source>
</evidence>
<proteinExistence type="inferred from homology"/>
<dbReference type="GO" id="GO:0009279">
    <property type="term" value="C:cell outer membrane"/>
    <property type="evidence" value="ECO:0007669"/>
    <property type="project" value="UniProtKB-SubCell"/>
</dbReference>
<comment type="similarity">
    <text evidence="2">Belongs to the OmpP1/FadL family.</text>
</comment>
<evidence type="ECO:0000256" key="5">
    <source>
        <dbReference type="ARBA" id="ARBA00022729"/>
    </source>
</evidence>
<dbReference type="EMBL" id="CP045871">
    <property type="protein sequence ID" value="QGG80814.1"/>
    <property type="molecule type" value="Genomic_DNA"/>
</dbReference>
<comment type="subcellular location">
    <subcellularLocation>
        <location evidence="1">Cell outer membrane</location>
        <topology evidence="1">Multi-pass membrane protein</topology>
    </subcellularLocation>
</comment>
<dbReference type="Gene3D" id="2.40.160.60">
    <property type="entry name" value="Outer membrane protein transport protein (OMPP1/FadL/TodX)"/>
    <property type="match status" value="1"/>
</dbReference>
<feature type="signal peptide" evidence="8">
    <location>
        <begin position="1"/>
        <end position="21"/>
    </location>
</feature>
<dbReference type="AlphaFoldDB" id="A0A5Q2QCI0"/>
<evidence type="ECO:0000256" key="1">
    <source>
        <dbReference type="ARBA" id="ARBA00004571"/>
    </source>
</evidence>
<evidence type="ECO:0008006" key="11">
    <source>
        <dbReference type="Google" id="ProtNLM"/>
    </source>
</evidence>
<evidence type="ECO:0000256" key="8">
    <source>
        <dbReference type="SAM" id="SignalP"/>
    </source>
</evidence>
<dbReference type="SUPFAM" id="SSF56935">
    <property type="entry name" value="Porins"/>
    <property type="match status" value="1"/>
</dbReference>
<feature type="chain" id="PRO_5024411704" description="Long-chain fatty acid transport protein" evidence="8">
    <location>
        <begin position="22"/>
        <end position="414"/>
    </location>
</feature>
<dbReference type="OrthoDB" id="19849at2"/>
<keyword evidence="3" id="KW-1134">Transmembrane beta strand</keyword>
<accession>A0A5Q2QCI0</accession>
<name>A0A5Q2QCI0_9GAMM</name>
<keyword evidence="4" id="KW-0812">Transmembrane</keyword>
<dbReference type="Pfam" id="PF03349">
    <property type="entry name" value="Toluene_X"/>
    <property type="match status" value="1"/>
</dbReference>
<evidence type="ECO:0000256" key="7">
    <source>
        <dbReference type="ARBA" id="ARBA00023237"/>
    </source>
</evidence>
<keyword evidence="6" id="KW-0472">Membrane</keyword>
<organism evidence="9 10">
    <name type="scientific">Litorivicinus lipolyticus</name>
    <dbReference type="NCBI Taxonomy" id="418701"/>
    <lineage>
        <taxon>Bacteria</taxon>
        <taxon>Pseudomonadati</taxon>
        <taxon>Pseudomonadota</taxon>
        <taxon>Gammaproteobacteria</taxon>
        <taxon>Oceanospirillales</taxon>
        <taxon>Litorivicinaceae</taxon>
        <taxon>Litorivicinus</taxon>
    </lineage>
</organism>
<keyword evidence="10" id="KW-1185">Reference proteome</keyword>
<dbReference type="RefSeq" id="WP_153714318.1">
    <property type="nucleotide sequence ID" value="NZ_CP045871.1"/>
</dbReference>
<keyword evidence="5 8" id="KW-0732">Signal</keyword>
<dbReference type="Proteomes" id="UP000388235">
    <property type="component" value="Chromosome"/>
</dbReference>
<keyword evidence="7" id="KW-0998">Cell outer membrane</keyword>
<evidence type="ECO:0000256" key="3">
    <source>
        <dbReference type="ARBA" id="ARBA00022452"/>
    </source>
</evidence>